<keyword evidence="2" id="KW-1185">Reference proteome</keyword>
<reference evidence="1 2" key="1">
    <citation type="submission" date="2023-07" db="EMBL/GenBank/DDBJ databases">
        <title>Sequencing the genomes of 1000 actinobacteria strains.</title>
        <authorList>
            <person name="Klenk H.-P."/>
        </authorList>
    </citation>
    <scope>NUCLEOTIDE SEQUENCE [LARGE SCALE GENOMIC DNA]</scope>
    <source>
        <strain evidence="1 2">DSM 45805</strain>
    </source>
</reference>
<protein>
    <submittedName>
        <fullName evidence="1">Uncharacterized protein</fullName>
    </submittedName>
</protein>
<comment type="caution">
    <text evidence="1">The sequence shown here is derived from an EMBL/GenBank/DDBJ whole genome shotgun (WGS) entry which is preliminary data.</text>
</comment>
<dbReference type="Proteomes" id="UP001229651">
    <property type="component" value="Unassembled WGS sequence"/>
</dbReference>
<name>A0ABU0ESF7_9PSEU</name>
<dbReference type="RefSeq" id="WP_306990842.1">
    <property type="nucleotide sequence ID" value="NZ_JAUSUT010000001.1"/>
</dbReference>
<gene>
    <name evidence="1" type="ORF">FB470_002230</name>
</gene>
<evidence type="ECO:0000313" key="2">
    <source>
        <dbReference type="Proteomes" id="UP001229651"/>
    </source>
</evidence>
<sequence>MTDEQNETRRLAIEALEIARLARDEAAASRVLAAGASHDVGEVKAELKAHTRVLNALRETQVDHGQRLGRLETEVRNGFAMMASGMARISELLERGDS</sequence>
<evidence type="ECO:0000313" key="1">
    <source>
        <dbReference type="EMBL" id="MDQ0378236.1"/>
    </source>
</evidence>
<dbReference type="EMBL" id="JAUSUT010000001">
    <property type="protein sequence ID" value="MDQ0378236.1"/>
    <property type="molecule type" value="Genomic_DNA"/>
</dbReference>
<organism evidence="1 2">
    <name type="scientific">Amycolatopsis thermophila</name>
    <dbReference type="NCBI Taxonomy" id="206084"/>
    <lineage>
        <taxon>Bacteria</taxon>
        <taxon>Bacillati</taxon>
        <taxon>Actinomycetota</taxon>
        <taxon>Actinomycetes</taxon>
        <taxon>Pseudonocardiales</taxon>
        <taxon>Pseudonocardiaceae</taxon>
        <taxon>Amycolatopsis</taxon>
    </lineage>
</organism>
<accession>A0ABU0ESF7</accession>
<proteinExistence type="predicted"/>